<dbReference type="InterPro" id="IPR020894">
    <property type="entry name" value="Cadherin_CS"/>
</dbReference>
<evidence type="ECO:0000256" key="4">
    <source>
        <dbReference type="ARBA" id="ARBA00022729"/>
    </source>
</evidence>
<sequence>IFISAVAGSKFVLEKAVDSDIEMNGLQQYSLTPTDHFVLKLENQADGRKKVEMILQKPLDREKQESMSLLLTAVDGGEPQMSGTMQIFVTVLDANDNAPTFSRTVYTVKIHENSPKGTSVTTVSASDKDIGSNGDVSYFISTSDRILSKLFKINPETGEIILVEELDFEKANTYQIDIEAIDSGGLSDSTKVVVEIIDVNDNKPQINIVSKSESISENSPVNTVIAMLSVNDPDSENNGKVHCFINGDAPLSIMSTSNNFYKTLTSPILSCDWLQDTVCLITGRLIDRFISVDMCTIFSFCIVFYCHDK</sequence>
<dbReference type="InterPro" id="IPR050174">
    <property type="entry name" value="Protocadherin/Cadherin-CA"/>
</dbReference>
<feature type="domain" description="Cadherin" evidence="12">
    <location>
        <begin position="102"/>
        <end position="206"/>
    </location>
</feature>
<dbReference type="AlphaFoldDB" id="A0A672F7Q8"/>
<dbReference type="Ensembl" id="ENSSFAT00005000010.1">
    <property type="protein sequence ID" value="ENSSFAP00005000010.1"/>
    <property type="gene ID" value="ENSSFAG00005000007.1"/>
</dbReference>
<reference evidence="13" key="2">
    <citation type="submission" date="2025-08" db="UniProtKB">
        <authorList>
            <consortium name="Ensembl"/>
        </authorList>
    </citation>
    <scope>IDENTIFICATION</scope>
</reference>
<keyword evidence="6 11" id="KW-0106">Calcium</keyword>
<dbReference type="GO" id="GO:0007156">
    <property type="term" value="P:homophilic cell adhesion via plasma membrane adhesion molecules"/>
    <property type="evidence" value="ECO:0007669"/>
    <property type="project" value="InterPro"/>
</dbReference>
<dbReference type="PRINTS" id="PR00205">
    <property type="entry name" value="CADHERIN"/>
</dbReference>
<name>A0A672F7Q8_SALFA</name>
<protein>
    <recommendedName>
        <fullName evidence="12">Cadherin domain-containing protein</fullName>
    </recommendedName>
</protein>
<accession>A0A672F7Q8</accession>
<proteinExistence type="predicted"/>
<keyword evidence="2" id="KW-1003">Cell membrane</keyword>
<dbReference type="InterPro" id="IPR002126">
    <property type="entry name" value="Cadherin-like_dom"/>
</dbReference>
<dbReference type="FunFam" id="2.60.40.60:FF:000002">
    <property type="entry name" value="Protocadherin alpha 2"/>
    <property type="match status" value="1"/>
</dbReference>
<dbReference type="PANTHER" id="PTHR24028">
    <property type="entry name" value="CADHERIN-87A"/>
    <property type="match status" value="1"/>
</dbReference>
<evidence type="ECO:0000256" key="6">
    <source>
        <dbReference type="ARBA" id="ARBA00022837"/>
    </source>
</evidence>
<keyword evidence="5" id="KW-0677">Repeat</keyword>
<evidence type="ECO:0000313" key="14">
    <source>
        <dbReference type="Proteomes" id="UP000472267"/>
    </source>
</evidence>
<evidence type="ECO:0000259" key="12">
    <source>
        <dbReference type="PROSITE" id="PS50268"/>
    </source>
</evidence>
<evidence type="ECO:0000256" key="1">
    <source>
        <dbReference type="ARBA" id="ARBA00004251"/>
    </source>
</evidence>
<dbReference type="GO" id="GO:0005886">
    <property type="term" value="C:plasma membrane"/>
    <property type="evidence" value="ECO:0007669"/>
    <property type="project" value="UniProtKB-SubCell"/>
</dbReference>
<dbReference type="InterPro" id="IPR015919">
    <property type="entry name" value="Cadherin-like_sf"/>
</dbReference>
<evidence type="ECO:0000256" key="8">
    <source>
        <dbReference type="ARBA" id="ARBA00022989"/>
    </source>
</evidence>
<dbReference type="Pfam" id="PF00028">
    <property type="entry name" value="Cadherin"/>
    <property type="match status" value="2"/>
</dbReference>
<feature type="domain" description="Cadherin" evidence="12">
    <location>
        <begin position="16"/>
        <end position="101"/>
    </location>
</feature>
<keyword evidence="14" id="KW-1185">Reference proteome</keyword>
<dbReference type="GO" id="GO:0009653">
    <property type="term" value="P:anatomical structure morphogenesis"/>
    <property type="evidence" value="ECO:0007669"/>
    <property type="project" value="UniProtKB-ARBA"/>
</dbReference>
<keyword evidence="8" id="KW-1133">Transmembrane helix</keyword>
<evidence type="ECO:0000256" key="10">
    <source>
        <dbReference type="ARBA" id="ARBA00023180"/>
    </source>
</evidence>
<evidence type="ECO:0000256" key="5">
    <source>
        <dbReference type="ARBA" id="ARBA00022737"/>
    </source>
</evidence>
<dbReference type="FunFam" id="2.60.40.60:FF:000007">
    <property type="entry name" value="Protocadherin alpha 2"/>
    <property type="match status" value="1"/>
</dbReference>
<evidence type="ECO:0000256" key="7">
    <source>
        <dbReference type="ARBA" id="ARBA00022889"/>
    </source>
</evidence>
<reference evidence="13" key="1">
    <citation type="submission" date="2019-06" db="EMBL/GenBank/DDBJ databases">
        <authorList>
            <consortium name="Wellcome Sanger Institute Data Sharing"/>
        </authorList>
    </citation>
    <scope>NUCLEOTIDE SEQUENCE [LARGE SCALE GENOMIC DNA]</scope>
</reference>
<dbReference type="Gene3D" id="2.60.40.60">
    <property type="entry name" value="Cadherins"/>
    <property type="match status" value="3"/>
</dbReference>
<dbReference type="PROSITE" id="PS00232">
    <property type="entry name" value="CADHERIN_1"/>
    <property type="match status" value="2"/>
</dbReference>
<evidence type="ECO:0000256" key="11">
    <source>
        <dbReference type="PROSITE-ProRule" id="PRU00043"/>
    </source>
</evidence>
<evidence type="ECO:0000256" key="3">
    <source>
        <dbReference type="ARBA" id="ARBA00022692"/>
    </source>
</evidence>
<dbReference type="SMART" id="SM00112">
    <property type="entry name" value="CA"/>
    <property type="match status" value="2"/>
</dbReference>
<keyword evidence="3" id="KW-0812">Transmembrane</keyword>
<keyword evidence="7" id="KW-0130">Cell adhesion</keyword>
<dbReference type="PANTHER" id="PTHR24028:SF296">
    <property type="entry name" value="PROTOCADHERIN 1 GAMMA 11 PRECURSOR-RELATED"/>
    <property type="match status" value="1"/>
</dbReference>
<organism evidence="13 14">
    <name type="scientific">Salarias fasciatus</name>
    <name type="common">Jewelled blenny</name>
    <name type="synonym">Blennius fasciatus</name>
    <dbReference type="NCBI Taxonomy" id="181472"/>
    <lineage>
        <taxon>Eukaryota</taxon>
        <taxon>Metazoa</taxon>
        <taxon>Chordata</taxon>
        <taxon>Craniata</taxon>
        <taxon>Vertebrata</taxon>
        <taxon>Euteleostomi</taxon>
        <taxon>Actinopterygii</taxon>
        <taxon>Neopterygii</taxon>
        <taxon>Teleostei</taxon>
        <taxon>Neoteleostei</taxon>
        <taxon>Acanthomorphata</taxon>
        <taxon>Ovalentaria</taxon>
        <taxon>Blenniimorphae</taxon>
        <taxon>Blenniiformes</taxon>
        <taxon>Blennioidei</taxon>
        <taxon>Blenniidae</taxon>
        <taxon>Salariinae</taxon>
        <taxon>Salarias</taxon>
    </lineage>
</organism>
<dbReference type="Proteomes" id="UP000472267">
    <property type="component" value="Chromosome 2"/>
</dbReference>
<comment type="subcellular location">
    <subcellularLocation>
        <location evidence="1">Cell membrane</location>
        <topology evidence="1">Single-pass type I membrane protein</topology>
    </subcellularLocation>
</comment>
<keyword evidence="4" id="KW-0732">Signal</keyword>
<dbReference type="GO" id="GO:0005509">
    <property type="term" value="F:calcium ion binding"/>
    <property type="evidence" value="ECO:0007669"/>
    <property type="project" value="UniProtKB-UniRule"/>
</dbReference>
<evidence type="ECO:0000256" key="2">
    <source>
        <dbReference type="ARBA" id="ARBA00022475"/>
    </source>
</evidence>
<reference evidence="13" key="3">
    <citation type="submission" date="2025-09" db="UniProtKB">
        <authorList>
            <consortium name="Ensembl"/>
        </authorList>
    </citation>
    <scope>IDENTIFICATION</scope>
</reference>
<dbReference type="PROSITE" id="PS50268">
    <property type="entry name" value="CADHERIN_2"/>
    <property type="match status" value="2"/>
</dbReference>
<keyword evidence="9" id="KW-0472">Membrane</keyword>
<evidence type="ECO:0000256" key="9">
    <source>
        <dbReference type="ARBA" id="ARBA00023136"/>
    </source>
</evidence>
<keyword evidence="10" id="KW-0325">Glycoprotein</keyword>
<dbReference type="CDD" id="cd11304">
    <property type="entry name" value="Cadherin_repeat"/>
    <property type="match status" value="3"/>
</dbReference>
<dbReference type="SUPFAM" id="SSF49313">
    <property type="entry name" value="Cadherin-like"/>
    <property type="match status" value="3"/>
</dbReference>
<evidence type="ECO:0000313" key="13">
    <source>
        <dbReference type="Ensembl" id="ENSSFAP00005000010.1"/>
    </source>
</evidence>